<dbReference type="Proteomes" id="UP000439903">
    <property type="component" value="Unassembled WGS sequence"/>
</dbReference>
<dbReference type="AlphaFoldDB" id="A0A8H4EN39"/>
<organism evidence="1 2">
    <name type="scientific">Gigaspora margarita</name>
    <dbReference type="NCBI Taxonomy" id="4874"/>
    <lineage>
        <taxon>Eukaryota</taxon>
        <taxon>Fungi</taxon>
        <taxon>Fungi incertae sedis</taxon>
        <taxon>Mucoromycota</taxon>
        <taxon>Glomeromycotina</taxon>
        <taxon>Glomeromycetes</taxon>
        <taxon>Diversisporales</taxon>
        <taxon>Gigasporaceae</taxon>
        <taxon>Gigaspora</taxon>
    </lineage>
</organism>
<comment type="caution">
    <text evidence="1">The sequence shown here is derived from an EMBL/GenBank/DDBJ whole genome shotgun (WGS) entry which is preliminary data.</text>
</comment>
<name>A0A8H4EN39_GIGMA</name>
<keyword evidence="2" id="KW-1185">Reference proteome</keyword>
<proteinExistence type="predicted"/>
<reference evidence="1 2" key="1">
    <citation type="journal article" date="2019" name="Environ. Microbiol.">
        <title>At the nexus of three kingdoms: the genome of the mycorrhizal fungus Gigaspora margarita provides insights into plant, endobacterial and fungal interactions.</title>
        <authorList>
            <person name="Venice F."/>
            <person name="Ghignone S."/>
            <person name="Salvioli di Fossalunga A."/>
            <person name="Amselem J."/>
            <person name="Novero M."/>
            <person name="Xianan X."/>
            <person name="Sedzielewska Toro K."/>
            <person name="Morin E."/>
            <person name="Lipzen A."/>
            <person name="Grigoriev I.V."/>
            <person name="Henrissat B."/>
            <person name="Martin F.M."/>
            <person name="Bonfante P."/>
        </authorList>
    </citation>
    <scope>NUCLEOTIDE SEQUENCE [LARGE SCALE GENOMIC DNA]</scope>
    <source>
        <strain evidence="1 2">BEG34</strain>
    </source>
</reference>
<sequence>MPKHGHLLRASQSSLHLKDFQFKAKSFVNTSASVLALTVLALVAFKIAAAPQMTNESNSKSINCDIQNISHCSYEYIFWNVTISVENSY</sequence>
<protein>
    <submittedName>
        <fullName evidence="1">Uncharacterized protein</fullName>
    </submittedName>
</protein>
<evidence type="ECO:0000313" key="2">
    <source>
        <dbReference type="Proteomes" id="UP000439903"/>
    </source>
</evidence>
<dbReference type="EMBL" id="WTPW01000346">
    <property type="protein sequence ID" value="KAF0520746.1"/>
    <property type="molecule type" value="Genomic_DNA"/>
</dbReference>
<evidence type="ECO:0000313" key="1">
    <source>
        <dbReference type="EMBL" id="KAF0520746.1"/>
    </source>
</evidence>
<dbReference type="OrthoDB" id="1699231at2759"/>
<gene>
    <name evidence="1" type="ORF">F8M41_016131</name>
</gene>
<accession>A0A8H4EN39</accession>